<accession>A0AAV7H7Y6</accession>
<organism evidence="1 2">
    <name type="scientific">Dendrobium chrysotoxum</name>
    <name type="common">Orchid</name>
    <dbReference type="NCBI Taxonomy" id="161865"/>
    <lineage>
        <taxon>Eukaryota</taxon>
        <taxon>Viridiplantae</taxon>
        <taxon>Streptophyta</taxon>
        <taxon>Embryophyta</taxon>
        <taxon>Tracheophyta</taxon>
        <taxon>Spermatophyta</taxon>
        <taxon>Magnoliopsida</taxon>
        <taxon>Liliopsida</taxon>
        <taxon>Asparagales</taxon>
        <taxon>Orchidaceae</taxon>
        <taxon>Epidendroideae</taxon>
        <taxon>Malaxideae</taxon>
        <taxon>Dendrobiinae</taxon>
        <taxon>Dendrobium</taxon>
    </lineage>
</organism>
<dbReference type="EMBL" id="JAGFBR010000001">
    <property type="protein sequence ID" value="KAH0470295.1"/>
    <property type="molecule type" value="Genomic_DNA"/>
</dbReference>
<comment type="caution">
    <text evidence="1">The sequence shown here is derived from an EMBL/GenBank/DDBJ whole genome shotgun (WGS) entry which is preliminary data.</text>
</comment>
<evidence type="ECO:0000313" key="2">
    <source>
        <dbReference type="Proteomes" id="UP000775213"/>
    </source>
</evidence>
<name>A0AAV7H7Y6_DENCH</name>
<dbReference type="AlphaFoldDB" id="A0AAV7H7Y6"/>
<reference evidence="1 2" key="1">
    <citation type="journal article" date="2021" name="Hortic Res">
        <title>Chromosome-scale assembly of the Dendrobium chrysotoxum genome enhances the understanding of orchid evolution.</title>
        <authorList>
            <person name="Zhang Y."/>
            <person name="Zhang G.Q."/>
            <person name="Zhang D."/>
            <person name="Liu X.D."/>
            <person name="Xu X.Y."/>
            <person name="Sun W.H."/>
            <person name="Yu X."/>
            <person name="Zhu X."/>
            <person name="Wang Z.W."/>
            <person name="Zhao X."/>
            <person name="Zhong W.Y."/>
            <person name="Chen H."/>
            <person name="Yin W.L."/>
            <person name="Huang T."/>
            <person name="Niu S.C."/>
            <person name="Liu Z.J."/>
        </authorList>
    </citation>
    <scope>NUCLEOTIDE SEQUENCE [LARGE SCALE GENOMIC DNA]</scope>
    <source>
        <strain evidence="1">Lindl</strain>
    </source>
</reference>
<keyword evidence="2" id="KW-1185">Reference proteome</keyword>
<gene>
    <name evidence="1" type="ORF">IEQ34_000018</name>
</gene>
<proteinExistence type="predicted"/>
<evidence type="ECO:0000313" key="1">
    <source>
        <dbReference type="EMBL" id="KAH0470295.1"/>
    </source>
</evidence>
<protein>
    <submittedName>
        <fullName evidence="1">Uncharacterized protein</fullName>
    </submittedName>
</protein>
<dbReference type="Proteomes" id="UP000775213">
    <property type="component" value="Unassembled WGS sequence"/>
</dbReference>
<sequence>MTQTSIAWHYFISAQLLPSHNISEFTHDRALLNYSIQMGGTTSIVLGSPSLIYPLYVAARVRIVVIYVLKIWCNMEPKWKKPGITQNIELALSSSMPRLSMPQYFDEPFAATINVVHELFSIGKEATDF</sequence>